<organism evidence="2 3">
    <name type="scientific">Streptomyces roseirectus</name>
    <dbReference type="NCBI Taxonomy" id="2768066"/>
    <lineage>
        <taxon>Bacteria</taxon>
        <taxon>Bacillati</taxon>
        <taxon>Actinomycetota</taxon>
        <taxon>Actinomycetes</taxon>
        <taxon>Kitasatosporales</taxon>
        <taxon>Streptomycetaceae</taxon>
        <taxon>Streptomyces</taxon>
    </lineage>
</organism>
<evidence type="ECO:0000313" key="2">
    <source>
        <dbReference type="EMBL" id="QNP72957.1"/>
    </source>
</evidence>
<reference evidence="2 3" key="1">
    <citation type="submission" date="2020-08" db="EMBL/GenBank/DDBJ databases">
        <title>A novel species.</title>
        <authorList>
            <person name="Gao J."/>
        </authorList>
    </citation>
    <scope>NUCLEOTIDE SEQUENCE [LARGE SCALE GENOMIC DNA]</scope>
    <source>
        <strain evidence="2 3">CRXT-G-22</strain>
    </source>
</reference>
<dbReference type="Proteomes" id="UP000516052">
    <property type="component" value="Chromosome"/>
</dbReference>
<evidence type="ECO:0000256" key="1">
    <source>
        <dbReference type="SAM" id="Phobius"/>
    </source>
</evidence>
<gene>
    <name evidence="2" type="ORF">IAG44_28350</name>
</gene>
<keyword evidence="1" id="KW-0472">Membrane</keyword>
<dbReference type="RefSeq" id="WP_187749902.1">
    <property type="nucleotide sequence ID" value="NZ_CP060828.1"/>
</dbReference>
<keyword evidence="1" id="KW-0812">Transmembrane</keyword>
<evidence type="ECO:0000313" key="3">
    <source>
        <dbReference type="Proteomes" id="UP000516052"/>
    </source>
</evidence>
<accession>A0A7H0IJJ1</accession>
<dbReference type="KEGG" id="sroi:IAG44_28350"/>
<sequence>MSKTSDAAKAPAFELRCGGLHLTIQRVPGWLLATLATAASSGLAAWLTSR</sequence>
<proteinExistence type="predicted"/>
<dbReference type="EMBL" id="CP060828">
    <property type="protein sequence ID" value="QNP72957.1"/>
    <property type="molecule type" value="Genomic_DNA"/>
</dbReference>
<dbReference type="AlphaFoldDB" id="A0A7H0IJJ1"/>
<keyword evidence="3" id="KW-1185">Reference proteome</keyword>
<feature type="transmembrane region" description="Helical" evidence="1">
    <location>
        <begin position="29"/>
        <end position="48"/>
    </location>
</feature>
<protein>
    <submittedName>
        <fullName evidence="2">Uncharacterized protein</fullName>
    </submittedName>
</protein>
<name>A0A7H0IJJ1_9ACTN</name>
<keyword evidence="1" id="KW-1133">Transmembrane helix</keyword>